<dbReference type="EMBL" id="BAABAF010000004">
    <property type="protein sequence ID" value="GAA3761821.1"/>
    <property type="molecule type" value="Genomic_DNA"/>
</dbReference>
<sequence>MPSSAEHREHVLSEAPTQADADAYKLRSTLVAKGVGVVTAVAGRWDHAVTVTDFLSVSYDPPTIVVSLYELSRIADAVTDAGRFGLSLLATDQRRIADWLGEQGAPLPGLLDQVPHFRRQPGAPALIEGALAWFDLRVVAVHTAATHRLVVGEVTAMSESVPWALHPLVRWRSQYGP</sequence>
<evidence type="ECO:0000259" key="2">
    <source>
        <dbReference type="SMART" id="SM00903"/>
    </source>
</evidence>
<dbReference type="SUPFAM" id="SSF50475">
    <property type="entry name" value="FMN-binding split barrel"/>
    <property type="match status" value="1"/>
</dbReference>
<proteinExistence type="predicted"/>
<gene>
    <name evidence="3" type="ORF">GCM10022240_13010</name>
</gene>
<dbReference type="InterPro" id="IPR012349">
    <property type="entry name" value="Split_barrel_FMN-bd"/>
</dbReference>
<comment type="caution">
    <text evidence="3">The sequence shown here is derived from an EMBL/GenBank/DDBJ whole genome shotgun (WGS) entry which is preliminary data.</text>
</comment>
<dbReference type="Pfam" id="PF01613">
    <property type="entry name" value="Flavin_Reduct"/>
    <property type="match status" value="1"/>
</dbReference>
<evidence type="ECO:0000313" key="3">
    <source>
        <dbReference type="EMBL" id="GAA3761821.1"/>
    </source>
</evidence>
<dbReference type="InterPro" id="IPR050268">
    <property type="entry name" value="NADH-dep_flavin_reductase"/>
</dbReference>
<accession>A0ABP7GIY7</accession>
<dbReference type="Gene3D" id="2.30.110.10">
    <property type="entry name" value="Electron Transport, Fmn-binding Protein, Chain A"/>
    <property type="match status" value="1"/>
</dbReference>
<protein>
    <submittedName>
        <fullName evidence="3">Flavin reductase family protein</fullName>
    </submittedName>
</protein>
<dbReference type="PANTHER" id="PTHR30466:SF1">
    <property type="entry name" value="FMN REDUCTASE (NADH) RUTF"/>
    <property type="match status" value="1"/>
</dbReference>
<dbReference type="Proteomes" id="UP001500540">
    <property type="component" value="Unassembled WGS sequence"/>
</dbReference>
<evidence type="ECO:0000313" key="4">
    <source>
        <dbReference type="Proteomes" id="UP001500540"/>
    </source>
</evidence>
<organism evidence="3 4">
    <name type="scientific">Microbacterium kribbense</name>
    <dbReference type="NCBI Taxonomy" id="433645"/>
    <lineage>
        <taxon>Bacteria</taxon>
        <taxon>Bacillati</taxon>
        <taxon>Actinomycetota</taxon>
        <taxon>Actinomycetes</taxon>
        <taxon>Micrococcales</taxon>
        <taxon>Microbacteriaceae</taxon>
        <taxon>Microbacterium</taxon>
    </lineage>
</organism>
<keyword evidence="4" id="KW-1185">Reference proteome</keyword>
<evidence type="ECO:0000256" key="1">
    <source>
        <dbReference type="ARBA" id="ARBA00023002"/>
    </source>
</evidence>
<keyword evidence="1" id="KW-0560">Oxidoreductase</keyword>
<dbReference type="PANTHER" id="PTHR30466">
    <property type="entry name" value="FLAVIN REDUCTASE"/>
    <property type="match status" value="1"/>
</dbReference>
<reference evidence="4" key="1">
    <citation type="journal article" date="2019" name="Int. J. Syst. Evol. Microbiol.">
        <title>The Global Catalogue of Microorganisms (GCM) 10K type strain sequencing project: providing services to taxonomists for standard genome sequencing and annotation.</title>
        <authorList>
            <consortium name="The Broad Institute Genomics Platform"/>
            <consortium name="The Broad Institute Genome Sequencing Center for Infectious Disease"/>
            <person name="Wu L."/>
            <person name="Ma J."/>
        </authorList>
    </citation>
    <scope>NUCLEOTIDE SEQUENCE [LARGE SCALE GENOMIC DNA]</scope>
    <source>
        <strain evidence="4">JCM 16950</strain>
    </source>
</reference>
<dbReference type="SMART" id="SM00903">
    <property type="entry name" value="Flavin_Reduct"/>
    <property type="match status" value="1"/>
</dbReference>
<name>A0ABP7GIY7_9MICO</name>
<dbReference type="InterPro" id="IPR002563">
    <property type="entry name" value="Flavin_Rdtase-like_dom"/>
</dbReference>
<dbReference type="RefSeq" id="WP_344781762.1">
    <property type="nucleotide sequence ID" value="NZ_BAABAF010000004.1"/>
</dbReference>
<feature type="domain" description="Flavin reductase like" evidence="2">
    <location>
        <begin position="28"/>
        <end position="177"/>
    </location>
</feature>